<evidence type="ECO:0000313" key="2">
    <source>
        <dbReference type="EMBL" id="EME29065.1"/>
    </source>
</evidence>
<proteinExistence type="predicted"/>
<keyword evidence="3" id="KW-1185">Reference proteome</keyword>
<feature type="compositionally biased region" description="Basic and acidic residues" evidence="1">
    <location>
        <begin position="132"/>
        <end position="141"/>
    </location>
</feature>
<dbReference type="Proteomes" id="UP000030680">
    <property type="component" value="Unassembled WGS sequence"/>
</dbReference>
<dbReference type="GeneID" id="17087891"/>
<dbReference type="AlphaFoldDB" id="M2WYD4"/>
<feature type="compositionally biased region" description="Low complexity" evidence="1">
    <location>
        <begin position="121"/>
        <end position="131"/>
    </location>
</feature>
<dbReference type="EMBL" id="KB454512">
    <property type="protein sequence ID" value="EME29065.1"/>
    <property type="molecule type" value="Genomic_DNA"/>
</dbReference>
<accession>M2WYD4</accession>
<dbReference type="RefSeq" id="XP_005705585.1">
    <property type="nucleotide sequence ID" value="XM_005705528.1"/>
</dbReference>
<evidence type="ECO:0000313" key="3">
    <source>
        <dbReference type="Proteomes" id="UP000030680"/>
    </source>
</evidence>
<protein>
    <submittedName>
        <fullName evidence="2">Uncharacterized protein</fullName>
    </submittedName>
</protein>
<dbReference type="KEGG" id="gsl:Gasu_34590"/>
<feature type="region of interest" description="Disordered" evidence="1">
    <location>
        <begin position="69"/>
        <end position="141"/>
    </location>
</feature>
<dbReference type="OrthoDB" id="9952at2759"/>
<name>M2WYD4_GALSU</name>
<sequence length="179" mass="20478">MKKRQKTRVTKISIPKESVIDKKPSDKENDIFSVHTVSSLEASSISSSSPSQLSAQDICFEPTLIRDRHTSDTWIDNEPSLGSLKREEEDKGPTNTSNTQEEENIPMKQDSQTSIDDSMSDSESTYSSETSSEFHIRNKPIEKKRNTLKYAKKTKLKWSIWQTVMRWFGKQTQDEALDA</sequence>
<feature type="region of interest" description="Disordered" evidence="1">
    <location>
        <begin position="1"/>
        <end position="29"/>
    </location>
</feature>
<feature type="compositionally biased region" description="Basic and acidic residues" evidence="1">
    <location>
        <begin position="18"/>
        <end position="29"/>
    </location>
</feature>
<gene>
    <name evidence="2" type="ORF">Gasu_34590</name>
</gene>
<organism evidence="2 3">
    <name type="scientific">Galdieria sulphuraria</name>
    <name type="common">Red alga</name>
    <dbReference type="NCBI Taxonomy" id="130081"/>
    <lineage>
        <taxon>Eukaryota</taxon>
        <taxon>Rhodophyta</taxon>
        <taxon>Bangiophyceae</taxon>
        <taxon>Galdieriales</taxon>
        <taxon>Galdieriaceae</taxon>
        <taxon>Galdieria</taxon>
    </lineage>
</organism>
<evidence type="ECO:0000256" key="1">
    <source>
        <dbReference type="SAM" id="MobiDB-lite"/>
    </source>
</evidence>
<reference evidence="3" key="1">
    <citation type="journal article" date="2013" name="Science">
        <title>Gene transfer from bacteria and archaea facilitated evolution of an extremophilic eukaryote.</title>
        <authorList>
            <person name="Schonknecht G."/>
            <person name="Chen W.H."/>
            <person name="Ternes C.M."/>
            <person name="Barbier G.G."/>
            <person name="Shrestha R.P."/>
            <person name="Stanke M."/>
            <person name="Brautigam A."/>
            <person name="Baker B.J."/>
            <person name="Banfield J.F."/>
            <person name="Garavito R.M."/>
            <person name="Carr K."/>
            <person name="Wilkerson C."/>
            <person name="Rensing S.A."/>
            <person name="Gagneul D."/>
            <person name="Dickenson N.E."/>
            <person name="Oesterhelt C."/>
            <person name="Lercher M.J."/>
            <person name="Weber A.P."/>
        </authorList>
    </citation>
    <scope>NUCLEOTIDE SEQUENCE [LARGE SCALE GENOMIC DNA]</scope>
    <source>
        <strain evidence="3">074W</strain>
    </source>
</reference>
<dbReference type="Gramene" id="EME29065">
    <property type="protein sequence ID" value="EME29065"/>
    <property type="gene ID" value="Gasu_34590"/>
</dbReference>